<keyword evidence="8" id="KW-1185">Reference proteome</keyword>
<dbReference type="InterPro" id="IPR008271">
    <property type="entry name" value="Ser/Thr_kinase_AS"/>
</dbReference>
<dbReference type="PROSITE" id="PS00108">
    <property type="entry name" value="PROTEIN_KINASE_ST"/>
    <property type="match status" value="1"/>
</dbReference>
<dbReference type="CDD" id="cd00054">
    <property type="entry name" value="EGF_CA"/>
    <property type="match status" value="1"/>
</dbReference>
<dbReference type="FunFam" id="1.10.510.10:FF:000084">
    <property type="entry name" value="Wall-associated receptor kinase 2"/>
    <property type="match status" value="1"/>
</dbReference>
<dbReference type="AlphaFoldDB" id="A0AAD4JLT3"/>
<dbReference type="PROSITE" id="PS50011">
    <property type="entry name" value="PROTEIN_KINASE_DOM"/>
    <property type="match status" value="1"/>
</dbReference>
<gene>
    <name evidence="7" type="ORF">C2S53_006576</name>
</gene>
<dbReference type="InterPro" id="IPR000742">
    <property type="entry name" value="EGF"/>
</dbReference>
<evidence type="ECO:0000256" key="4">
    <source>
        <dbReference type="ARBA" id="ARBA00047951"/>
    </source>
</evidence>
<evidence type="ECO:0000256" key="2">
    <source>
        <dbReference type="ARBA" id="ARBA00022840"/>
    </source>
</evidence>
<dbReference type="InterPro" id="IPR045274">
    <property type="entry name" value="WAK-like"/>
</dbReference>
<evidence type="ECO:0000259" key="6">
    <source>
        <dbReference type="PROSITE" id="PS50011"/>
    </source>
</evidence>
<comment type="catalytic activity">
    <reaction evidence="4">
        <text>L-threonyl-[protein] + ATP = O-phospho-L-threonyl-[protein] + ADP + H(+)</text>
        <dbReference type="Rhea" id="RHEA:46608"/>
        <dbReference type="Rhea" id="RHEA-COMP:11060"/>
        <dbReference type="Rhea" id="RHEA-COMP:11605"/>
        <dbReference type="ChEBI" id="CHEBI:15378"/>
        <dbReference type="ChEBI" id="CHEBI:30013"/>
        <dbReference type="ChEBI" id="CHEBI:30616"/>
        <dbReference type="ChEBI" id="CHEBI:61977"/>
        <dbReference type="ChEBI" id="CHEBI:456216"/>
    </reaction>
</comment>
<dbReference type="Pfam" id="PF00008">
    <property type="entry name" value="EGF"/>
    <property type="match status" value="1"/>
</dbReference>
<dbReference type="InterPro" id="IPR000719">
    <property type="entry name" value="Prot_kinase_dom"/>
</dbReference>
<dbReference type="InterPro" id="IPR011009">
    <property type="entry name" value="Kinase-like_dom_sf"/>
</dbReference>
<reference evidence="7 8" key="1">
    <citation type="journal article" date="2021" name="Nat. Commun.">
        <title>Incipient diploidization of the medicinal plant Perilla within 10,000 years.</title>
        <authorList>
            <person name="Zhang Y."/>
            <person name="Shen Q."/>
            <person name="Leng L."/>
            <person name="Zhang D."/>
            <person name="Chen S."/>
            <person name="Shi Y."/>
            <person name="Ning Z."/>
            <person name="Chen S."/>
        </authorList>
    </citation>
    <scope>NUCLEOTIDE SEQUENCE [LARGE SCALE GENOMIC DNA]</scope>
    <source>
        <strain evidence="8">cv. PC099</strain>
    </source>
</reference>
<dbReference type="GO" id="GO:0004674">
    <property type="term" value="F:protein serine/threonine kinase activity"/>
    <property type="evidence" value="ECO:0007669"/>
    <property type="project" value="TreeGrafter"/>
</dbReference>
<keyword evidence="5" id="KW-0472">Membrane</keyword>
<feature type="transmembrane region" description="Helical" evidence="5">
    <location>
        <begin position="190"/>
        <end position="208"/>
    </location>
</feature>
<evidence type="ECO:0000256" key="5">
    <source>
        <dbReference type="SAM" id="Phobius"/>
    </source>
</evidence>
<dbReference type="GO" id="GO:0005524">
    <property type="term" value="F:ATP binding"/>
    <property type="evidence" value="ECO:0007669"/>
    <property type="project" value="UniProtKB-KW"/>
</dbReference>
<dbReference type="InterPro" id="IPR001245">
    <property type="entry name" value="Ser-Thr/Tyr_kinase_cat_dom"/>
</dbReference>
<dbReference type="SMART" id="SM00220">
    <property type="entry name" value="S_TKc"/>
    <property type="match status" value="1"/>
</dbReference>
<evidence type="ECO:0000256" key="1">
    <source>
        <dbReference type="ARBA" id="ARBA00022741"/>
    </source>
</evidence>
<dbReference type="GO" id="GO:0005886">
    <property type="term" value="C:plasma membrane"/>
    <property type="evidence" value="ECO:0007669"/>
    <property type="project" value="TreeGrafter"/>
</dbReference>
<name>A0AAD4JLT3_PERFH</name>
<protein>
    <recommendedName>
        <fullName evidence="6">Protein kinase domain-containing protein</fullName>
    </recommendedName>
</protein>
<dbReference type="Proteomes" id="UP001190926">
    <property type="component" value="Unassembled WGS sequence"/>
</dbReference>
<dbReference type="PANTHER" id="PTHR27005">
    <property type="entry name" value="WALL-ASSOCIATED RECEPTOR KINASE-LIKE 21"/>
    <property type="match status" value="1"/>
</dbReference>
<comment type="catalytic activity">
    <reaction evidence="3">
        <text>L-seryl-[protein] + ATP = O-phospho-L-seryl-[protein] + ADP + H(+)</text>
        <dbReference type="Rhea" id="RHEA:17989"/>
        <dbReference type="Rhea" id="RHEA-COMP:9863"/>
        <dbReference type="Rhea" id="RHEA-COMP:11604"/>
        <dbReference type="ChEBI" id="CHEBI:15378"/>
        <dbReference type="ChEBI" id="CHEBI:29999"/>
        <dbReference type="ChEBI" id="CHEBI:30616"/>
        <dbReference type="ChEBI" id="CHEBI:83421"/>
        <dbReference type="ChEBI" id="CHEBI:456216"/>
    </reaction>
</comment>
<dbReference type="Gene3D" id="3.30.200.20">
    <property type="entry name" value="Phosphorylase Kinase, domain 1"/>
    <property type="match status" value="1"/>
</dbReference>
<dbReference type="EMBL" id="SDAM02000032">
    <property type="protein sequence ID" value="KAH6835821.1"/>
    <property type="molecule type" value="Genomic_DNA"/>
</dbReference>
<accession>A0AAD4JLT3</accession>
<dbReference type="GO" id="GO:0007166">
    <property type="term" value="P:cell surface receptor signaling pathway"/>
    <property type="evidence" value="ECO:0007669"/>
    <property type="project" value="InterPro"/>
</dbReference>
<evidence type="ECO:0000256" key="3">
    <source>
        <dbReference type="ARBA" id="ARBA00047558"/>
    </source>
</evidence>
<dbReference type="PANTHER" id="PTHR27005:SF515">
    <property type="entry name" value="WALL-ASSOCIATED RECEPTOR KINASE-LIKE 10-RELATED"/>
    <property type="match status" value="1"/>
</dbReference>
<proteinExistence type="predicted"/>
<dbReference type="SUPFAM" id="SSF56112">
    <property type="entry name" value="Protein kinase-like (PK-like)"/>
    <property type="match status" value="1"/>
</dbReference>
<keyword evidence="5" id="KW-1133">Transmembrane helix</keyword>
<sequence length="469" mass="51944">MTAGMSPSLSSTPFSFSNENKLTVLGCDDVAYATRDNFYDSDSPDFISSCVAICSKPGDLSNGLCSGIGCCQASVPKGINSVYATMDTLNFHTRVHNLSSCATHFLQSRTATISTYLISSDSSLVSRVVETVPLVLDWAIGNQNCSQNNSGIICQTNSICVDSGTTLGGYRCNCSQGFQGNPYLAPGCKGLLVGFGLLFLLLVSLWLYKMKKKRRVELLKQNLFKRNGGLLLQQQMLAQDRVLEKMRIFTSKELEKATDRFNESRVLGPGGQGTDKGMLSDGRTVAVKRNVVLLLGYCLETEVPILVYEFIPNGTLYHLIHAHDTCIPFSWDIRLRITAEIANALACLHYATYVPIYHRDMKSTNILLDEKYRAKLSDFGISRSVSQDQTHMTTKVKGTFGYLDPEYFQTGLFTEKSDVYSFGVVLVELLTGQKPIATNTTKEEERSLISHFLLTMEQNQLNTILDSRV</sequence>
<evidence type="ECO:0000313" key="7">
    <source>
        <dbReference type="EMBL" id="KAH6835821.1"/>
    </source>
</evidence>
<organism evidence="7 8">
    <name type="scientific">Perilla frutescens var. hirtella</name>
    <name type="common">Perilla citriodora</name>
    <name type="synonym">Perilla setoyensis</name>
    <dbReference type="NCBI Taxonomy" id="608512"/>
    <lineage>
        <taxon>Eukaryota</taxon>
        <taxon>Viridiplantae</taxon>
        <taxon>Streptophyta</taxon>
        <taxon>Embryophyta</taxon>
        <taxon>Tracheophyta</taxon>
        <taxon>Spermatophyta</taxon>
        <taxon>Magnoliopsida</taxon>
        <taxon>eudicotyledons</taxon>
        <taxon>Gunneridae</taxon>
        <taxon>Pentapetalae</taxon>
        <taxon>asterids</taxon>
        <taxon>lamiids</taxon>
        <taxon>Lamiales</taxon>
        <taxon>Lamiaceae</taxon>
        <taxon>Nepetoideae</taxon>
        <taxon>Elsholtzieae</taxon>
        <taxon>Perilla</taxon>
    </lineage>
</organism>
<keyword evidence="2" id="KW-0067">ATP-binding</keyword>
<dbReference type="Gene3D" id="1.10.510.10">
    <property type="entry name" value="Transferase(Phosphotransferase) domain 1"/>
    <property type="match status" value="1"/>
</dbReference>
<dbReference type="Pfam" id="PF07714">
    <property type="entry name" value="PK_Tyr_Ser-Thr"/>
    <property type="match status" value="1"/>
</dbReference>
<feature type="domain" description="Protein kinase" evidence="6">
    <location>
        <begin position="178"/>
        <end position="469"/>
    </location>
</feature>
<evidence type="ECO:0000313" key="8">
    <source>
        <dbReference type="Proteomes" id="UP001190926"/>
    </source>
</evidence>
<keyword evidence="5" id="KW-0812">Transmembrane</keyword>
<comment type="caution">
    <text evidence="7">The sequence shown here is derived from an EMBL/GenBank/DDBJ whole genome shotgun (WGS) entry which is preliminary data.</text>
</comment>
<keyword evidence="1" id="KW-0547">Nucleotide-binding</keyword>